<dbReference type="GO" id="GO:0022857">
    <property type="term" value="F:transmembrane transporter activity"/>
    <property type="evidence" value="ECO:0007669"/>
    <property type="project" value="InterPro"/>
</dbReference>
<feature type="transmembrane region" description="Helical" evidence="6">
    <location>
        <begin position="365"/>
        <end position="384"/>
    </location>
</feature>
<feature type="transmembrane region" description="Helical" evidence="6">
    <location>
        <begin position="185"/>
        <end position="205"/>
    </location>
</feature>
<evidence type="ECO:0000256" key="2">
    <source>
        <dbReference type="ARBA" id="ARBA00022448"/>
    </source>
</evidence>
<feature type="transmembrane region" description="Helical" evidence="6">
    <location>
        <begin position="329"/>
        <end position="353"/>
    </location>
</feature>
<evidence type="ECO:0000256" key="4">
    <source>
        <dbReference type="ARBA" id="ARBA00022989"/>
    </source>
</evidence>
<feature type="transmembrane region" description="Helical" evidence="6">
    <location>
        <begin position="93"/>
        <end position="112"/>
    </location>
</feature>
<dbReference type="SUPFAM" id="SSF103473">
    <property type="entry name" value="MFS general substrate transporter"/>
    <property type="match status" value="1"/>
</dbReference>
<keyword evidence="8" id="KW-1185">Reference proteome</keyword>
<keyword evidence="2" id="KW-0813">Transport</keyword>
<evidence type="ECO:0000313" key="8">
    <source>
        <dbReference type="Proteomes" id="UP000254866"/>
    </source>
</evidence>
<feature type="transmembrane region" description="Helical" evidence="6">
    <location>
        <begin position="516"/>
        <end position="535"/>
    </location>
</feature>
<keyword evidence="4 6" id="KW-1133">Transmembrane helix</keyword>
<evidence type="ECO:0008006" key="9">
    <source>
        <dbReference type="Google" id="ProtNLM"/>
    </source>
</evidence>
<feature type="transmembrane region" description="Helical" evidence="6">
    <location>
        <begin position="150"/>
        <end position="173"/>
    </location>
</feature>
<protein>
    <recommendedName>
        <fullName evidence="9">Major facilitator superfamily (MFS) profile domain-containing protein</fullName>
    </recommendedName>
</protein>
<feature type="transmembrane region" description="Helical" evidence="6">
    <location>
        <begin position="390"/>
        <end position="412"/>
    </location>
</feature>
<evidence type="ECO:0000256" key="6">
    <source>
        <dbReference type="SAM" id="Phobius"/>
    </source>
</evidence>
<proteinExistence type="predicted"/>
<dbReference type="InterPro" id="IPR036259">
    <property type="entry name" value="MFS_trans_sf"/>
</dbReference>
<name>A0A370U0L7_9HELO</name>
<dbReference type="GeneID" id="43594142"/>
<dbReference type="InterPro" id="IPR053791">
    <property type="entry name" value="MFS_Tri12-like"/>
</dbReference>
<dbReference type="PANTHER" id="PTHR23501:SF195">
    <property type="entry name" value="PEP5"/>
    <property type="match status" value="1"/>
</dbReference>
<evidence type="ECO:0000256" key="5">
    <source>
        <dbReference type="ARBA" id="ARBA00023136"/>
    </source>
</evidence>
<feature type="transmembrane region" description="Helical" evidence="6">
    <location>
        <begin position="298"/>
        <end position="317"/>
    </location>
</feature>
<organism evidence="7 8">
    <name type="scientific">Venustampulla echinocandica</name>
    <dbReference type="NCBI Taxonomy" id="2656787"/>
    <lineage>
        <taxon>Eukaryota</taxon>
        <taxon>Fungi</taxon>
        <taxon>Dikarya</taxon>
        <taxon>Ascomycota</taxon>
        <taxon>Pezizomycotina</taxon>
        <taxon>Leotiomycetes</taxon>
        <taxon>Helotiales</taxon>
        <taxon>Pleuroascaceae</taxon>
        <taxon>Venustampulla</taxon>
    </lineage>
</organism>
<comment type="caution">
    <text evidence="7">The sequence shown here is derived from an EMBL/GenBank/DDBJ whole genome shotgun (WGS) entry which is preliminary data.</text>
</comment>
<dbReference type="Pfam" id="PF06609">
    <property type="entry name" value="TRI12"/>
    <property type="match status" value="1"/>
</dbReference>
<dbReference type="EMBL" id="NPIC01000001">
    <property type="protein sequence ID" value="RDL41314.1"/>
    <property type="molecule type" value="Genomic_DNA"/>
</dbReference>
<feature type="transmembrane region" description="Helical" evidence="6">
    <location>
        <begin position="257"/>
        <end position="277"/>
    </location>
</feature>
<dbReference type="OrthoDB" id="4161376at2759"/>
<dbReference type="GO" id="GO:0005886">
    <property type="term" value="C:plasma membrane"/>
    <property type="evidence" value="ECO:0007669"/>
    <property type="project" value="TreeGrafter"/>
</dbReference>
<evidence type="ECO:0000313" key="7">
    <source>
        <dbReference type="EMBL" id="RDL41314.1"/>
    </source>
</evidence>
<dbReference type="Proteomes" id="UP000254866">
    <property type="component" value="Unassembled WGS sequence"/>
</dbReference>
<evidence type="ECO:0000256" key="3">
    <source>
        <dbReference type="ARBA" id="ARBA00022692"/>
    </source>
</evidence>
<dbReference type="PANTHER" id="PTHR23501">
    <property type="entry name" value="MAJOR FACILITATOR SUPERFAMILY"/>
    <property type="match status" value="1"/>
</dbReference>
<keyword evidence="5 6" id="KW-0472">Membrane</keyword>
<keyword evidence="3 6" id="KW-0812">Transmembrane</keyword>
<dbReference type="PROSITE" id="PS00216">
    <property type="entry name" value="SUGAR_TRANSPORT_1"/>
    <property type="match status" value="1"/>
</dbReference>
<sequence>MGEQGQVVHVENVDAQEANGRVHAKTYILVAAVNMIYVAQLCSVVGSGALARDITAVTGGSGNIVWFTSVITICTAVLSPSVSQAADYWGRKWLLIFFTILGCVGSIVVSRANSPGSVLVGFTFSGLAFGSQALVPTITSEVLPRNYRPYAQAAVNVSGSLSGFVSLLLGGALTRNSNHEGFRTYWYICAGTFALSAILTAFLYNPPLRELQRTLKFTEKLKKLDWIGYALLTLGLALFCVGLSWSQNPYPWTDARVSAPFAVGVFFTTALVLYEWFIKVDGMIHHRLFRGRGRNFPIALFCLFVEGLAFFSANNYFPFETSILFTSDPVVVGAHFGIAFIASIVFAGVGAAYCWKTKTLRDTTMAAFISFIIFFVLMATTTTNTPQNNFWAYPLFLGGGLALSVTALMTAAQFATPAELISTATGLVLCVRNLGATVGLAVYNAVFNQCVSQNLAPKIAAAALPLGLPESSIGALIGALVTANFAGLAEIPGVTEEIIGVATVALKETYLIAFRYVWVTAGAFSAIAFIASCFLSNPSEAFNSHIDAPVEVESIAEADKAKV</sequence>
<dbReference type="InterPro" id="IPR010573">
    <property type="entry name" value="MFS_Str1/Tri12-like"/>
</dbReference>
<dbReference type="RefSeq" id="XP_031873970.1">
    <property type="nucleotide sequence ID" value="XM_032009916.1"/>
</dbReference>
<gene>
    <name evidence="7" type="ORF">BP5553_01293</name>
</gene>
<feature type="transmembrane region" description="Helical" evidence="6">
    <location>
        <begin position="63"/>
        <end position="81"/>
    </location>
</feature>
<comment type="subcellular location">
    <subcellularLocation>
        <location evidence="1">Membrane</location>
        <topology evidence="1">Multi-pass membrane protein</topology>
    </subcellularLocation>
</comment>
<feature type="transmembrane region" description="Helical" evidence="6">
    <location>
        <begin position="226"/>
        <end position="245"/>
    </location>
</feature>
<dbReference type="AlphaFoldDB" id="A0A370U0L7"/>
<accession>A0A370U0L7</accession>
<reference evidence="7 8" key="1">
    <citation type="journal article" date="2018" name="IMA Fungus">
        <title>IMA Genome-F 9: Draft genome sequence of Annulohypoxylon stygium, Aspergillus mulundensis, Berkeleyomyces basicola (syn. Thielaviopsis basicola), Ceratocystis smalleyi, two Cercospora beticola strains, Coleophoma cylindrospora, Fusarium fracticaudum, Phialophora cf. hyalina, and Morchella septimelata.</title>
        <authorList>
            <person name="Wingfield B.D."/>
            <person name="Bills G.F."/>
            <person name="Dong Y."/>
            <person name="Huang W."/>
            <person name="Nel W.J."/>
            <person name="Swalarsk-Parry B.S."/>
            <person name="Vaghefi N."/>
            <person name="Wilken P.M."/>
            <person name="An Z."/>
            <person name="de Beer Z.W."/>
            <person name="De Vos L."/>
            <person name="Chen L."/>
            <person name="Duong T.A."/>
            <person name="Gao Y."/>
            <person name="Hammerbacher A."/>
            <person name="Kikkert J.R."/>
            <person name="Li Y."/>
            <person name="Li H."/>
            <person name="Li K."/>
            <person name="Li Q."/>
            <person name="Liu X."/>
            <person name="Ma X."/>
            <person name="Naidoo K."/>
            <person name="Pethybridge S.J."/>
            <person name="Sun J."/>
            <person name="Steenkamp E.T."/>
            <person name="van der Nest M.A."/>
            <person name="van Wyk S."/>
            <person name="Wingfield M.J."/>
            <person name="Xiong C."/>
            <person name="Yue Q."/>
            <person name="Zhang X."/>
        </authorList>
    </citation>
    <scope>NUCLEOTIDE SEQUENCE [LARGE SCALE GENOMIC DNA]</scope>
    <source>
        <strain evidence="7 8">BP 5553</strain>
    </source>
</reference>
<feature type="transmembrane region" description="Helical" evidence="6">
    <location>
        <begin position="27"/>
        <end position="51"/>
    </location>
</feature>
<dbReference type="Gene3D" id="1.20.1250.20">
    <property type="entry name" value="MFS general substrate transporter like domains"/>
    <property type="match status" value="1"/>
</dbReference>
<dbReference type="InterPro" id="IPR005829">
    <property type="entry name" value="Sugar_transporter_CS"/>
</dbReference>
<feature type="transmembrane region" description="Helical" evidence="6">
    <location>
        <begin position="118"/>
        <end position="138"/>
    </location>
</feature>
<evidence type="ECO:0000256" key="1">
    <source>
        <dbReference type="ARBA" id="ARBA00004141"/>
    </source>
</evidence>
<feature type="transmembrane region" description="Helical" evidence="6">
    <location>
        <begin position="424"/>
        <end position="446"/>
    </location>
</feature>
<dbReference type="CDD" id="cd06179">
    <property type="entry name" value="MFS_TRI12_like"/>
    <property type="match status" value="1"/>
</dbReference>